<dbReference type="InterPro" id="IPR013507">
    <property type="entry name" value="DNA_mismatch_S5_2-like"/>
</dbReference>
<dbReference type="SUPFAM" id="SSF55874">
    <property type="entry name" value="ATPase domain of HSP90 chaperone/DNA topoisomerase II/histidine kinase"/>
    <property type="match status" value="1"/>
</dbReference>
<feature type="region of interest" description="Disordered" evidence="3">
    <location>
        <begin position="754"/>
        <end position="774"/>
    </location>
</feature>
<dbReference type="InterPro" id="IPR014721">
    <property type="entry name" value="Ribsml_uS5_D2-typ_fold_subgr"/>
</dbReference>
<dbReference type="Gene3D" id="3.30.565.10">
    <property type="entry name" value="Histidine kinase-like ATPase, C-terminal domain"/>
    <property type="match status" value="1"/>
</dbReference>
<dbReference type="Pfam" id="PF13589">
    <property type="entry name" value="HATPase_c_3"/>
    <property type="match status" value="1"/>
</dbReference>
<dbReference type="InterPro" id="IPR038973">
    <property type="entry name" value="MutL/Mlh/Pms-like"/>
</dbReference>
<feature type="domain" description="DNA mismatch repair protein S5" evidence="5">
    <location>
        <begin position="216"/>
        <end position="370"/>
    </location>
</feature>
<name>A0ABR4CR85_9HELO</name>
<dbReference type="Proteomes" id="UP001595075">
    <property type="component" value="Unassembled WGS sequence"/>
</dbReference>
<dbReference type="Pfam" id="PF01119">
    <property type="entry name" value="DNA_mis_repair"/>
    <property type="match status" value="1"/>
</dbReference>
<dbReference type="InterPro" id="IPR020568">
    <property type="entry name" value="Ribosomal_Su5_D2-typ_SF"/>
</dbReference>
<dbReference type="PROSITE" id="PS00058">
    <property type="entry name" value="DNA_MISMATCH_REPAIR_1"/>
    <property type="match status" value="1"/>
</dbReference>
<organism evidence="6 7">
    <name type="scientific">Oculimacula yallundae</name>
    <dbReference type="NCBI Taxonomy" id="86028"/>
    <lineage>
        <taxon>Eukaryota</taxon>
        <taxon>Fungi</taxon>
        <taxon>Dikarya</taxon>
        <taxon>Ascomycota</taxon>
        <taxon>Pezizomycotina</taxon>
        <taxon>Leotiomycetes</taxon>
        <taxon>Helotiales</taxon>
        <taxon>Ploettnerulaceae</taxon>
        <taxon>Oculimacula</taxon>
    </lineage>
</organism>
<dbReference type="InterPro" id="IPR003594">
    <property type="entry name" value="HATPase_dom"/>
</dbReference>
<evidence type="ECO:0000256" key="3">
    <source>
        <dbReference type="SAM" id="MobiDB-lite"/>
    </source>
</evidence>
<dbReference type="SMART" id="SM01340">
    <property type="entry name" value="DNA_mis_repair"/>
    <property type="match status" value="1"/>
</dbReference>
<keyword evidence="2" id="KW-0227">DNA damage</keyword>
<dbReference type="Gene3D" id="3.30.230.10">
    <property type="match status" value="1"/>
</dbReference>
<feature type="compositionally biased region" description="Polar residues" evidence="3">
    <location>
        <begin position="584"/>
        <end position="595"/>
    </location>
</feature>
<feature type="domain" description="Histidine kinase/HSP90-like ATPase" evidence="4">
    <location>
        <begin position="18"/>
        <end position="133"/>
    </location>
</feature>
<dbReference type="InterPro" id="IPR002099">
    <property type="entry name" value="MutL/Mlh/PMS"/>
</dbReference>
<feature type="region of interest" description="Disordered" evidence="3">
    <location>
        <begin position="566"/>
        <end position="612"/>
    </location>
</feature>
<dbReference type="InterPro" id="IPR036890">
    <property type="entry name" value="HATPase_C_sf"/>
</dbReference>
<evidence type="ECO:0000256" key="1">
    <source>
        <dbReference type="ARBA" id="ARBA00006082"/>
    </source>
</evidence>
<dbReference type="SUPFAM" id="SSF54211">
    <property type="entry name" value="Ribosomal protein S5 domain 2-like"/>
    <property type="match status" value="1"/>
</dbReference>
<comment type="caution">
    <text evidence="6">The sequence shown here is derived from an EMBL/GenBank/DDBJ whole genome shotgun (WGS) entry which is preliminary data.</text>
</comment>
<feature type="region of interest" description="Disordered" evidence="3">
    <location>
        <begin position="469"/>
        <end position="503"/>
    </location>
</feature>
<sequence>MAITALPDSTIHLLGSAQALTTPTSLVKELVDNALDAKATSVDILISPNTIDKIEVRDNGHGIAQEDLDSLGRRGHTSKLRSFDELKSIGGVSLGFRGEALASAVQLGVVSVTTRTEGETVATCVHLQAPGGIASQSRTSHPIGTKVSVAKFLYSLPVRKQTAEKESTKTLKKIKELLQSYAFARPKVRFCLKVSSNGKGSWSFTPRPNDGLKEVASQIIGRDAAAQCIEQSISFSDKSSRDLQHEGDDTDAAQLGEDQSYGSGQFFVEMFLPKPKATILGHGQYISIDARPVSHDKGTMRKVVSIYKYYAKSSILEGDEKLRDPFLRLNIRCPVSSYDPNVEPAKNDVIFQNEPLILESIEQLFKDVYGVPVVSSTAAIHRSSGIKSDDFELLMSRNNDNQKTPTSIDHIQAVQNAKFIPPAQTLALDKAHEPSLGGDLLNPNNEIIEEEASSERRKWNVDMSEDFSEVIEDDQRPHRPSRKLGRTQQPVSDIPASPGNPLNPWIISKMTAPIRPKNIVALPTVADPVPLHAASQARQTYLPTPHHSSDPVLADVESLSLFRTAPPRHIGSRDGLSDLAPPSLYSSTHGPQQGPEQPLIHPPNDYPMIAESDDDLLLGDDSEPFRRNNDFHSARAIFDGPMQKFPRSSGPKKSRGVNTPFVAPLRADHQIAPQDGLRQITLGAGVAYPTSTQKDRSSTHLDRDQNDELAWAMDFEHRKENATRQRRKEILAARAAAEAEPEISATIIRRRRQQPSADLVTERDHTDDTIRSSPHKNRYNAAIANLEANKAAPGSNEPAKPFLKTSLPDGDPRAYLMRRQKSMLPSVKGGPPKPMRAKSTRLPLERIPEAQNMHNVLLNCSVSIDKIQDVLQKISGHDMYVQGSSQCRGLRMTSSDAKLVQRRSEDVIEKWMERCEKEDEVEYMFENLIHVD</sequence>
<evidence type="ECO:0000313" key="6">
    <source>
        <dbReference type="EMBL" id="KAL2072513.1"/>
    </source>
</evidence>
<evidence type="ECO:0000256" key="2">
    <source>
        <dbReference type="ARBA" id="ARBA00022763"/>
    </source>
</evidence>
<dbReference type="EMBL" id="JAZHXI010000004">
    <property type="protein sequence ID" value="KAL2072513.1"/>
    <property type="molecule type" value="Genomic_DNA"/>
</dbReference>
<dbReference type="InterPro" id="IPR014762">
    <property type="entry name" value="DNA_mismatch_repair_CS"/>
</dbReference>
<evidence type="ECO:0008006" key="8">
    <source>
        <dbReference type="Google" id="ProtNLM"/>
    </source>
</evidence>
<evidence type="ECO:0000259" key="5">
    <source>
        <dbReference type="SMART" id="SM01340"/>
    </source>
</evidence>
<keyword evidence="7" id="KW-1185">Reference proteome</keyword>
<feature type="compositionally biased region" description="Basic and acidic residues" evidence="3">
    <location>
        <begin position="760"/>
        <end position="770"/>
    </location>
</feature>
<dbReference type="SMART" id="SM00387">
    <property type="entry name" value="HATPase_c"/>
    <property type="match status" value="1"/>
</dbReference>
<gene>
    <name evidence="6" type="ORF">VTL71DRAFT_11856</name>
</gene>
<reference evidence="6 7" key="1">
    <citation type="journal article" date="2024" name="Commun. Biol.">
        <title>Comparative genomic analysis of thermophilic fungi reveals convergent evolutionary adaptations and gene losses.</title>
        <authorList>
            <person name="Steindorff A.S."/>
            <person name="Aguilar-Pontes M.V."/>
            <person name="Robinson A.J."/>
            <person name="Andreopoulos B."/>
            <person name="LaButti K."/>
            <person name="Kuo A."/>
            <person name="Mondo S."/>
            <person name="Riley R."/>
            <person name="Otillar R."/>
            <person name="Haridas S."/>
            <person name="Lipzen A."/>
            <person name="Grimwood J."/>
            <person name="Schmutz J."/>
            <person name="Clum A."/>
            <person name="Reid I.D."/>
            <person name="Moisan M.C."/>
            <person name="Butler G."/>
            <person name="Nguyen T.T.M."/>
            <person name="Dewar K."/>
            <person name="Conant G."/>
            <person name="Drula E."/>
            <person name="Henrissat B."/>
            <person name="Hansel C."/>
            <person name="Singer S."/>
            <person name="Hutchinson M.I."/>
            <person name="de Vries R.P."/>
            <person name="Natvig D.O."/>
            <person name="Powell A.J."/>
            <person name="Tsang A."/>
            <person name="Grigoriev I.V."/>
        </authorList>
    </citation>
    <scope>NUCLEOTIDE SEQUENCE [LARGE SCALE GENOMIC DNA]</scope>
    <source>
        <strain evidence="6 7">CBS 494.80</strain>
    </source>
</reference>
<protein>
    <recommendedName>
        <fullName evidence="8">DNA mismatch repair protein S5 domain-containing protein</fullName>
    </recommendedName>
</protein>
<accession>A0ABR4CR85</accession>
<proteinExistence type="inferred from homology"/>
<comment type="similarity">
    <text evidence="1">Belongs to the DNA mismatch repair MutL/HexB family.</text>
</comment>
<dbReference type="NCBIfam" id="TIGR00585">
    <property type="entry name" value="mutl"/>
    <property type="match status" value="1"/>
</dbReference>
<evidence type="ECO:0000259" key="4">
    <source>
        <dbReference type="SMART" id="SM00387"/>
    </source>
</evidence>
<dbReference type="PANTHER" id="PTHR10073">
    <property type="entry name" value="DNA MISMATCH REPAIR PROTEIN MLH, PMS, MUTL"/>
    <property type="match status" value="1"/>
</dbReference>
<dbReference type="PANTHER" id="PTHR10073:SF41">
    <property type="entry name" value="MISMATCH REPAIR PROTEIN, PUTATIVE (AFU_ORTHOLOGUE AFUA_8G05820)-RELATED"/>
    <property type="match status" value="1"/>
</dbReference>
<evidence type="ECO:0000313" key="7">
    <source>
        <dbReference type="Proteomes" id="UP001595075"/>
    </source>
</evidence>